<dbReference type="GO" id="GO:0006400">
    <property type="term" value="P:tRNA modification"/>
    <property type="evidence" value="ECO:0007669"/>
    <property type="project" value="InterPro"/>
</dbReference>
<protein>
    <submittedName>
        <fullName evidence="2">THUMP domain containing protein</fullName>
    </submittedName>
</protein>
<evidence type="ECO:0000256" key="1">
    <source>
        <dbReference type="SAM" id="MobiDB-lite"/>
    </source>
</evidence>
<evidence type="ECO:0000313" key="3">
    <source>
        <dbReference type="Proteomes" id="UP000237000"/>
    </source>
</evidence>
<gene>
    <name evidence="2" type="ORF">TorRG33x02_348860</name>
</gene>
<sequence length="383" mass="41963">MAEVREETATATQKTQAEHIQNETETDNEVSKGQEEEKVLKSSSSMKPWEQHGGVISIPRFDYNAPSSLLQHSHSGFLITCTIKREKSATKEAMSILGKYVGSFTTCCKETLDNSDENLVSKRRKTCMEDLDSECIHDNESKAAADDSEDKSVESDVLFIITGNHLKGNSLSSPNTNTTEERNHVLSLVKLTRSGLLLFTFARGTSFDPVHIVSNIIQSLESAGSSSPQWCHRIFPIQATCCLDEKELRVVVSKLVIEFMNDRQNKLAMPLKFAIGYNRRGIEETEMKNPKDTSHVSAGSNLLDRNSCFSIVAAAVKDAVPDSVVDLRSPELSVLVELLPLSGIPNGSLVVAVSVLSQNLVSTKPRLCVKALASNVKAKGAKH</sequence>
<dbReference type="InParanoid" id="A0A2P5AJJ5"/>
<dbReference type="GO" id="GO:0003723">
    <property type="term" value="F:RNA binding"/>
    <property type="evidence" value="ECO:0007669"/>
    <property type="project" value="InterPro"/>
</dbReference>
<dbReference type="Proteomes" id="UP000237000">
    <property type="component" value="Unassembled WGS sequence"/>
</dbReference>
<dbReference type="PANTHER" id="PTHR13452:SF13">
    <property type="entry name" value="OS02G0672400 PROTEIN"/>
    <property type="match status" value="1"/>
</dbReference>
<keyword evidence="3" id="KW-1185">Reference proteome</keyword>
<dbReference type="FunCoup" id="A0A2P5AJJ5">
    <property type="interactions" value="303"/>
</dbReference>
<dbReference type="InterPro" id="IPR040183">
    <property type="entry name" value="THUMPD1-like"/>
</dbReference>
<dbReference type="CDD" id="cd11717">
    <property type="entry name" value="THUMP_THUMPD1_like"/>
    <property type="match status" value="1"/>
</dbReference>
<feature type="region of interest" description="Disordered" evidence="1">
    <location>
        <begin position="1"/>
        <end position="51"/>
    </location>
</feature>
<proteinExistence type="predicted"/>
<dbReference type="OrthoDB" id="367221at2759"/>
<reference evidence="3" key="1">
    <citation type="submission" date="2016-06" db="EMBL/GenBank/DDBJ databases">
        <title>Parallel loss of symbiosis genes in relatives of nitrogen-fixing non-legume Parasponia.</title>
        <authorList>
            <person name="Van Velzen R."/>
            <person name="Holmer R."/>
            <person name="Bu F."/>
            <person name="Rutten L."/>
            <person name="Van Zeijl A."/>
            <person name="Liu W."/>
            <person name="Santuari L."/>
            <person name="Cao Q."/>
            <person name="Sharma T."/>
            <person name="Shen D."/>
            <person name="Roswanjaya Y."/>
            <person name="Wardhani T."/>
            <person name="Kalhor M.S."/>
            <person name="Jansen J."/>
            <person name="Van den Hoogen J."/>
            <person name="Gungor B."/>
            <person name="Hartog M."/>
            <person name="Hontelez J."/>
            <person name="Verver J."/>
            <person name="Yang W.-C."/>
            <person name="Schijlen E."/>
            <person name="Repin R."/>
            <person name="Schilthuizen M."/>
            <person name="Schranz E."/>
            <person name="Heidstra R."/>
            <person name="Miyata K."/>
            <person name="Fedorova E."/>
            <person name="Kohlen W."/>
            <person name="Bisseling T."/>
            <person name="Smit S."/>
            <person name="Geurts R."/>
        </authorList>
    </citation>
    <scope>NUCLEOTIDE SEQUENCE [LARGE SCALE GENOMIC DNA]</scope>
    <source>
        <strain evidence="3">cv. RG33-2</strain>
    </source>
</reference>
<dbReference type="AlphaFoldDB" id="A0A2P5AJJ5"/>
<evidence type="ECO:0000313" key="2">
    <source>
        <dbReference type="EMBL" id="PON36687.1"/>
    </source>
</evidence>
<dbReference type="EMBL" id="JXTC01000818">
    <property type="protein sequence ID" value="PON36687.1"/>
    <property type="molecule type" value="Genomic_DNA"/>
</dbReference>
<name>A0A2P5AJJ5_TREOI</name>
<dbReference type="PANTHER" id="PTHR13452">
    <property type="entry name" value="THUMP DOMAIN CONTAINING PROTEIN 1-RELATED"/>
    <property type="match status" value="1"/>
</dbReference>
<accession>A0A2P5AJJ5</accession>
<organism evidence="2 3">
    <name type="scientific">Trema orientale</name>
    <name type="common">Charcoal tree</name>
    <name type="synonym">Celtis orientalis</name>
    <dbReference type="NCBI Taxonomy" id="63057"/>
    <lineage>
        <taxon>Eukaryota</taxon>
        <taxon>Viridiplantae</taxon>
        <taxon>Streptophyta</taxon>
        <taxon>Embryophyta</taxon>
        <taxon>Tracheophyta</taxon>
        <taxon>Spermatophyta</taxon>
        <taxon>Magnoliopsida</taxon>
        <taxon>eudicotyledons</taxon>
        <taxon>Gunneridae</taxon>
        <taxon>Pentapetalae</taxon>
        <taxon>rosids</taxon>
        <taxon>fabids</taxon>
        <taxon>Rosales</taxon>
        <taxon>Cannabaceae</taxon>
        <taxon>Trema</taxon>
    </lineage>
</organism>
<dbReference type="SUPFAM" id="SSF143437">
    <property type="entry name" value="THUMP domain-like"/>
    <property type="match status" value="1"/>
</dbReference>
<feature type="compositionally biased region" description="Basic and acidic residues" evidence="1">
    <location>
        <begin position="29"/>
        <end position="40"/>
    </location>
</feature>
<comment type="caution">
    <text evidence="2">The sequence shown here is derived from an EMBL/GenBank/DDBJ whole genome shotgun (WGS) entry which is preliminary data.</text>
</comment>